<evidence type="ECO:0000313" key="2">
    <source>
        <dbReference type="EMBL" id="RKP20266.1"/>
    </source>
</evidence>
<dbReference type="GO" id="GO:0006325">
    <property type="term" value="P:chromatin organization"/>
    <property type="evidence" value="ECO:0007669"/>
    <property type="project" value="TreeGrafter"/>
</dbReference>
<evidence type="ECO:0000256" key="1">
    <source>
        <dbReference type="SAM" id="MobiDB-lite"/>
    </source>
</evidence>
<sequence>MKKHNFADVKEKFVPQRDDKEQKLKKDTIGLVALDEFQRIKSSIENPDKLNSNGTRKINKTDKAKKEAKRKAQASKLSFAVEEVFMKKKSKLSRDPLVDTSFLPDADQELREEEERERLRVEWLNQQEMFKDKTVTIPYLFWNGSGHMHEITCKYGDTIEHFLHLVKEQAPQDKLLFDGLLEGDAKNWKLEDRPKVVDVAWYESHNKELPASGWQTFNSSKHFNK</sequence>
<dbReference type="Proteomes" id="UP000281549">
    <property type="component" value="Unassembled WGS sequence"/>
</dbReference>
<dbReference type="GO" id="GO:0005634">
    <property type="term" value="C:nucleus"/>
    <property type="evidence" value="ECO:0007669"/>
    <property type="project" value="InterPro"/>
</dbReference>
<accession>A0A4P9YKW5</accession>
<gene>
    <name evidence="2" type="ORF">ROZALSC1DRAFT_28240</name>
</gene>
<feature type="region of interest" description="Disordered" evidence="1">
    <location>
        <begin position="45"/>
        <end position="69"/>
    </location>
</feature>
<proteinExistence type="predicted"/>
<feature type="compositionally biased region" description="Polar residues" evidence="1">
    <location>
        <begin position="45"/>
        <end position="56"/>
    </location>
</feature>
<dbReference type="AlphaFoldDB" id="A0A4P9YKW5"/>
<name>A0A4P9YKW5_ROZAC</name>
<dbReference type="PANTHER" id="PTHR12722:SF0">
    <property type="entry name" value="PROTEIN FAM50A"/>
    <property type="match status" value="1"/>
</dbReference>
<evidence type="ECO:0000313" key="3">
    <source>
        <dbReference type="Proteomes" id="UP000281549"/>
    </source>
</evidence>
<dbReference type="EMBL" id="ML005090">
    <property type="protein sequence ID" value="RKP20266.1"/>
    <property type="molecule type" value="Genomic_DNA"/>
</dbReference>
<organism evidence="2 3">
    <name type="scientific">Rozella allomycis (strain CSF55)</name>
    <dbReference type="NCBI Taxonomy" id="988480"/>
    <lineage>
        <taxon>Eukaryota</taxon>
        <taxon>Fungi</taxon>
        <taxon>Fungi incertae sedis</taxon>
        <taxon>Cryptomycota</taxon>
        <taxon>Cryptomycota incertae sedis</taxon>
        <taxon>Rozella</taxon>
    </lineage>
</organism>
<dbReference type="PANTHER" id="PTHR12722">
    <property type="entry name" value="XAP-5 PROTEIN-RELATED"/>
    <property type="match status" value="1"/>
</dbReference>
<dbReference type="InterPro" id="IPR007005">
    <property type="entry name" value="XAP5"/>
</dbReference>
<feature type="region of interest" description="Disordered" evidence="1">
    <location>
        <begin position="1"/>
        <end position="20"/>
    </location>
</feature>
<protein>
    <submittedName>
        <fullName evidence="2">Uncharacterized protein</fullName>
    </submittedName>
</protein>
<reference evidence="3" key="1">
    <citation type="journal article" date="2018" name="Nat. Microbiol.">
        <title>Leveraging single-cell genomics to expand the fungal tree of life.</title>
        <authorList>
            <person name="Ahrendt S.R."/>
            <person name="Quandt C.A."/>
            <person name="Ciobanu D."/>
            <person name="Clum A."/>
            <person name="Salamov A."/>
            <person name="Andreopoulos B."/>
            <person name="Cheng J.F."/>
            <person name="Woyke T."/>
            <person name="Pelin A."/>
            <person name="Henrissat B."/>
            <person name="Reynolds N.K."/>
            <person name="Benny G.L."/>
            <person name="Smith M.E."/>
            <person name="James T.Y."/>
            <person name="Grigoriev I.V."/>
        </authorList>
    </citation>
    <scope>NUCLEOTIDE SEQUENCE [LARGE SCALE GENOMIC DNA]</scope>
    <source>
        <strain evidence="3">CSF55</strain>
    </source>
</reference>